<gene>
    <name evidence="27" type="ORF">BV898_12426</name>
</gene>
<dbReference type="SMART" id="SM01015">
    <property type="entry name" value="Arfaptin"/>
    <property type="match status" value="1"/>
</dbReference>
<accession>A0A1W0WDM3</accession>
<evidence type="ECO:0000256" key="9">
    <source>
        <dbReference type="ARBA" id="ARBA00022723"/>
    </source>
</evidence>
<proteinExistence type="predicted"/>
<dbReference type="InterPro" id="IPR036034">
    <property type="entry name" value="PDZ_sf"/>
</dbReference>
<evidence type="ECO:0000256" key="6">
    <source>
        <dbReference type="ARBA" id="ARBA00022490"/>
    </source>
</evidence>
<feature type="region of interest" description="Disordered" evidence="24">
    <location>
        <begin position="388"/>
        <end position="423"/>
    </location>
</feature>
<dbReference type="InterPro" id="IPR027267">
    <property type="entry name" value="AH/BAR_dom_sf"/>
</dbReference>
<dbReference type="PANTHER" id="PTHR12141">
    <property type="entry name" value="ARFAPTIN-RELATED"/>
    <property type="match status" value="1"/>
</dbReference>
<dbReference type="GO" id="GO:0043113">
    <property type="term" value="P:receptor clustering"/>
    <property type="evidence" value="ECO:0007669"/>
    <property type="project" value="TreeGrafter"/>
</dbReference>
<keyword evidence="6" id="KW-0963">Cytoplasm</keyword>
<evidence type="ECO:0000256" key="10">
    <source>
        <dbReference type="ARBA" id="ARBA00022833"/>
    </source>
</evidence>
<dbReference type="AlphaFoldDB" id="A0A1W0WDM3"/>
<keyword evidence="9" id="KW-0479">Metal-binding</keyword>
<dbReference type="InterPro" id="IPR010504">
    <property type="entry name" value="AH_dom"/>
</dbReference>
<evidence type="ECO:0000259" key="25">
    <source>
        <dbReference type="PROSITE" id="PS50106"/>
    </source>
</evidence>
<name>A0A1W0WDM3_HYPEX</name>
<evidence type="ECO:0000313" key="27">
    <source>
        <dbReference type="EMBL" id="OQV13315.1"/>
    </source>
</evidence>
<dbReference type="GO" id="GO:0043005">
    <property type="term" value="C:neuron projection"/>
    <property type="evidence" value="ECO:0007669"/>
    <property type="project" value="UniProtKB-KW"/>
</dbReference>
<dbReference type="SUPFAM" id="SSF103657">
    <property type="entry name" value="BAR/IMD domain-like"/>
    <property type="match status" value="1"/>
</dbReference>
<evidence type="ECO:0000256" key="17">
    <source>
        <dbReference type="ARBA" id="ARBA00023288"/>
    </source>
</evidence>
<feature type="domain" description="PDZ" evidence="25">
    <location>
        <begin position="29"/>
        <end position="112"/>
    </location>
</feature>
<evidence type="ECO:0000256" key="7">
    <source>
        <dbReference type="ARBA" id="ARBA00022553"/>
    </source>
</evidence>
<evidence type="ECO:0000256" key="23">
    <source>
        <dbReference type="ARBA" id="ARBA00093501"/>
    </source>
</evidence>
<sequence>MHNDDLQNYDYEDEQFEEDTMGIKVTSGKLTLTKDDRNMVGISIGGGYPNCPCVYVVQIFDNTPASREGTLESGDEITMVNNRSVKGKTKNEVVKAIQGSGRDVVLTYNKLHADQEQGNTLDIILKKVKHRIVEHMSSSTADSLGLSRAILCNDSLVKKLQELERNADLYRGLVGYIQSLMKHYFELFRAHKQLGDVFSEVAVRESLERANQAFHKYGETHRNMAKTGVKMLKIMKPILTDLGTFLTKAIPDTELTVQKYADAKFEYLSYCLKVKEMDDEEVAINQMQESLYRVETGNYEYRLVLRCRQLARIRFSKLRSDVSVKLDLLDQKHVQDILFQLQRLITAISRYNDEAAKEIRELIGLFPVEMDLKEDVFQYKQNPFQRFDSEDHEDLSPSVPSEAPQTLPSPSTGHEMNIIDLSE</sequence>
<dbReference type="PROSITE" id="PS50870">
    <property type="entry name" value="AH"/>
    <property type="match status" value="1"/>
</dbReference>
<feature type="compositionally biased region" description="Polar residues" evidence="24">
    <location>
        <begin position="403"/>
        <end position="414"/>
    </location>
</feature>
<keyword evidence="12" id="KW-0770">Synapse</keyword>
<protein>
    <recommendedName>
        <fullName evidence="5">PRKCA-binding protein</fullName>
    </recommendedName>
    <alternativeName>
        <fullName evidence="19">Protein interacting with C kinase 1</fullName>
    </alternativeName>
    <alternativeName>
        <fullName evidence="18">Protein kinase C-alpha-binding protein</fullName>
    </alternativeName>
</protein>
<dbReference type="GO" id="GO:0032588">
    <property type="term" value="C:trans-Golgi network membrane"/>
    <property type="evidence" value="ECO:0007669"/>
    <property type="project" value="TreeGrafter"/>
</dbReference>
<evidence type="ECO:0000256" key="5">
    <source>
        <dbReference type="ARBA" id="ARBA00017975"/>
    </source>
</evidence>
<keyword evidence="13" id="KW-0472">Membrane</keyword>
<keyword evidence="10" id="KW-0862">Zinc</keyword>
<dbReference type="CDD" id="cd06722">
    <property type="entry name" value="PDZ_PICK1-like"/>
    <property type="match status" value="1"/>
</dbReference>
<dbReference type="GO" id="GO:0046872">
    <property type="term" value="F:metal ion binding"/>
    <property type="evidence" value="ECO:0007669"/>
    <property type="project" value="UniProtKB-KW"/>
</dbReference>
<evidence type="ECO:0000256" key="24">
    <source>
        <dbReference type="SAM" id="MobiDB-lite"/>
    </source>
</evidence>
<evidence type="ECO:0000256" key="14">
    <source>
        <dbReference type="ARBA" id="ARBA00023139"/>
    </source>
</evidence>
<evidence type="ECO:0000256" key="12">
    <source>
        <dbReference type="ARBA" id="ARBA00023018"/>
    </source>
</evidence>
<dbReference type="SMART" id="SM00228">
    <property type="entry name" value="PDZ"/>
    <property type="match status" value="1"/>
</dbReference>
<feature type="domain" description="AH" evidence="26">
    <location>
        <begin position="151"/>
        <end position="364"/>
    </location>
</feature>
<organism evidence="27 28">
    <name type="scientific">Hypsibius exemplaris</name>
    <name type="common">Freshwater tardigrade</name>
    <dbReference type="NCBI Taxonomy" id="2072580"/>
    <lineage>
        <taxon>Eukaryota</taxon>
        <taxon>Metazoa</taxon>
        <taxon>Ecdysozoa</taxon>
        <taxon>Tardigrada</taxon>
        <taxon>Eutardigrada</taxon>
        <taxon>Parachela</taxon>
        <taxon>Hypsibioidea</taxon>
        <taxon>Hypsibiidae</taxon>
        <taxon>Hypsibius</taxon>
    </lineage>
</organism>
<evidence type="ECO:0000256" key="4">
    <source>
        <dbReference type="ARBA" id="ARBA00004635"/>
    </source>
</evidence>
<keyword evidence="14" id="KW-0564">Palmitate</keyword>
<dbReference type="Gene3D" id="2.30.42.10">
    <property type="match status" value="1"/>
</dbReference>
<evidence type="ECO:0000256" key="22">
    <source>
        <dbReference type="ARBA" id="ARBA00034105"/>
    </source>
</evidence>
<evidence type="ECO:0000256" key="8">
    <source>
        <dbReference type="ARBA" id="ARBA00022599"/>
    </source>
</evidence>
<dbReference type="GO" id="GO:0003779">
    <property type="term" value="F:actin binding"/>
    <property type="evidence" value="ECO:0007669"/>
    <property type="project" value="UniProtKB-KW"/>
</dbReference>
<dbReference type="PANTHER" id="PTHR12141:SF1">
    <property type="entry name" value="PRKCA-BINDING PROTEIN"/>
    <property type="match status" value="1"/>
</dbReference>
<dbReference type="InterPro" id="IPR030798">
    <property type="entry name" value="Arfaptin_fam"/>
</dbReference>
<keyword evidence="8" id="KW-0771">Synaptosome</keyword>
<dbReference type="Pfam" id="PF06456">
    <property type="entry name" value="Arfaptin"/>
    <property type="match status" value="1"/>
</dbReference>
<dbReference type="PROSITE" id="PS50106">
    <property type="entry name" value="PDZ"/>
    <property type="match status" value="1"/>
</dbReference>
<keyword evidence="16" id="KW-0206">Cytoskeleton</keyword>
<dbReference type="Proteomes" id="UP000192578">
    <property type="component" value="Unassembled WGS sequence"/>
</dbReference>
<dbReference type="InterPro" id="IPR001478">
    <property type="entry name" value="PDZ"/>
</dbReference>
<evidence type="ECO:0000256" key="2">
    <source>
        <dbReference type="ARBA" id="ARBA00004245"/>
    </source>
</evidence>
<dbReference type="OrthoDB" id="5917245at2759"/>
<dbReference type="GO" id="GO:0014069">
    <property type="term" value="C:postsynaptic density"/>
    <property type="evidence" value="ECO:0007669"/>
    <property type="project" value="UniProtKB-SubCell"/>
</dbReference>
<keyword evidence="15" id="KW-0009">Actin-binding</keyword>
<dbReference type="CDD" id="cd07659">
    <property type="entry name" value="BAR_PICK1"/>
    <property type="match status" value="1"/>
</dbReference>
<evidence type="ECO:0000256" key="21">
    <source>
        <dbReference type="ARBA" id="ARBA00034102"/>
    </source>
</evidence>
<comment type="caution">
    <text evidence="27">The sequence shown here is derived from an EMBL/GenBank/DDBJ whole genome shotgun (WGS) entry which is preliminary data.</text>
</comment>
<evidence type="ECO:0000256" key="20">
    <source>
        <dbReference type="ARBA" id="ARBA00033721"/>
    </source>
</evidence>
<comment type="subunit">
    <text evidence="23">Monomer and homodimer. Interacts with CXADR. Interacts presynaptically with the glutamate receptors GRIA2, GRIA3, GRIK3, isoform 3 of GRIA4, isoform A of GRM4, GRM7 and GRM8; with NAPA and NAPB; and with BTG2. The interaction with NAPA and NAPB disrupts the interaction with GRIA2, conducting to the internalization of GRIA2. Interacts with PRKCA; with the amine transporters SLC6A2 and SLC6A3; with the channels ASIC1 and ASIC2; with the GTP-binding proteins ARF1 and ARF3; with the ephrin receptor tyrosine kinases EPHA7, EPHB1 and EPHB2; with ERBB2 and through its PDZ domain with the C-terminal tail of PRLHR. Interacts with UNC5A. Interacts (via AH domain) with NCS1/FREQ; in a calcium-dependent manner. Interacts with F-actin and associates with the ARP2/3 complex. Interacts (via PDZ domain) with ARF1 (activated); the interaction blocks Arp2/3 complex inhibition. Interacts with SORCS3.</text>
</comment>
<keyword evidence="11" id="KW-0106">Calcium</keyword>
<dbReference type="GO" id="GO:0005856">
    <property type="term" value="C:cytoskeleton"/>
    <property type="evidence" value="ECO:0007669"/>
    <property type="project" value="UniProtKB-SubCell"/>
</dbReference>
<dbReference type="GO" id="GO:0005886">
    <property type="term" value="C:plasma membrane"/>
    <property type="evidence" value="ECO:0007669"/>
    <property type="project" value="GOC"/>
</dbReference>
<evidence type="ECO:0000313" key="28">
    <source>
        <dbReference type="Proteomes" id="UP000192578"/>
    </source>
</evidence>
<keyword evidence="7" id="KW-0597">Phosphoprotein</keyword>
<reference evidence="28" key="1">
    <citation type="submission" date="2017-01" db="EMBL/GenBank/DDBJ databases">
        <title>Comparative genomics of anhydrobiosis in the tardigrade Hypsibius dujardini.</title>
        <authorList>
            <person name="Yoshida Y."/>
            <person name="Koutsovoulos G."/>
            <person name="Laetsch D."/>
            <person name="Stevens L."/>
            <person name="Kumar S."/>
            <person name="Horikawa D."/>
            <person name="Ishino K."/>
            <person name="Komine S."/>
            <person name="Tomita M."/>
            <person name="Blaxter M."/>
            <person name="Arakawa K."/>
        </authorList>
    </citation>
    <scope>NUCLEOTIDE SEQUENCE [LARGE SCALE GENOMIC DNA]</scope>
    <source>
        <strain evidence="28">Z151</strain>
    </source>
</reference>
<evidence type="ECO:0000256" key="18">
    <source>
        <dbReference type="ARBA" id="ARBA00031097"/>
    </source>
</evidence>
<evidence type="ECO:0000256" key="15">
    <source>
        <dbReference type="ARBA" id="ARBA00023203"/>
    </source>
</evidence>
<evidence type="ECO:0000256" key="1">
    <source>
        <dbReference type="ARBA" id="ARBA00004170"/>
    </source>
</evidence>
<dbReference type="SUPFAM" id="SSF50156">
    <property type="entry name" value="PDZ domain-like"/>
    <property type="match status" value="1"/>
</dbReference>
<dbReference type="EMBL" id="MTYJ01000126">
    <property type="protein sequence ID" value="OQV13315.1"/>
    <property type="molecule type" value="Genomic_DNA"/>
</dbReference>
<dbReference type="FunFam" id="2.30.42.10:FF:000073">
    <property type="entry name" value="Interacting with PRKCA"/>
    <property type="match status" value="1"/>
</dbReference>
<dbReference type="GO" id="GO:0006886">
    <property type="term" value="P:intracellular protein transport"/>
    <property type="evidence" value="ECO:0007669"/>
    <property type="project" value="TreeGrafter"/>
</dbReference>
<evidence type="ECO:0000259" key="26">
    <source>
        <dbReference type="PROSITE" id="PS50870"/>
    </source>
</evidence>
<dbReference type="Gene3D" id="1.20.1270.60">
    <property type="entry name" value="Arfaptin homology (AH) domain/BAR domain"/>
    <property type="match status" value="1"/>
</dbReference>
<dbReference type="InterPro" id="IPR037959">
    <property type="entry name" value="PICK1_BAR"/>
</dbReference>
<evidence type="ECO:0000256" key="19">
    <source>
        <dbReference type="ARBA" id="ARBA00032804"/>
    </source>
</evidence>
<comment type="subcellular location">
    <subcellularLocation>
        <location evidence="2">Cytoplasm</location>
        <location evidence="2">Cytoskeleton</location>
    </subcellularLocation>
    <subcellularLocation>
        <location evidence="3">Cytoplasm</location>
        <location evidence="3">Perinuclear region</location>
    </subcellularLocation>
    <subcellularLocation>
        <location evidence="4">Membrane</location>
        <topology evidence="4">Lipid-anchor</topology>
    </subcellularLocation>
    <subcellularLocation>
        <location evidence="1">Membrane</location>
        <topology evidence="1">Peripheral membrane protein</topology>
    </subcellularLocation>
    <subcellularLocation>
        <location evidence="22">Postsynaptic density</location>
    </subcellularLocation>
    <subcellularLocation>
        <location evidence="21">Synapse</location>
        <location evidence="21">Synaptosome</location>
    </subcellularLocation>
</comment>
<evidence type="ECO:0000256" key="3">
    <source>
        <dbReference type="ARBA" id="ARBA00004556"/>
    </source>
</evidence>
<dbReference type="Pfam" id="PF00595">
    <property type="entry name" value="PDZ"/>
    <property type="match status" value="1"/>
</dbReference>
<keyword evidence="17" id="KW-0449">Lipoprotein</keyword>
<evidence type="ECO:0000256" key="16">
    <source>
        <dbReference type="ARBA" id="ARBA00023212"/>
    </source>
</evidence>
<dbReference type="GO" id="GO:0034315">
    <property type="term" value="P:regulation of Arp2/3 complex-mediated actin nucleation"/>
    <property type="evidence" value="ECO:0007669"/>
    <property type="project" value="TreeGrafter"/>
</dbReference>
<dbReference type="GO" id="GO:0002092">
    <property type="term" value="P:positive regulation of receptor internalization"/>
    <property type="evidence" value="ECO:0007669"/>
    <property type="project" value="TreeGrafter"/>
</dbReference>
<dbReference type="GO" id="GO:0019904">
    <property type="term" value="F:protein domain specific binding"/>
    <property type="evidence" value="ECO:0007669"/>
    <property type="project" value="InterPro"/>
</dbReference>
<comment type="function">
    <text evidence="20">Probable adapter protein that bind to and organize the subcellular localization of a variety of membrane proteins containing some PDZ recognition sequence. Involved in the clustering of various receptors, possibly by acting at the receptor internalization level. Plays a role in synaptic plasticity by regulating the trafficking and internalization of AMPA receptors. May be regulated upon PRKCA activation. May regulate ASIC1/ASIC3 channel. Regulates actin polymerization by inhibiting the actin-nucleating activity of the Arp2/3 complex; the function is competitive with nucleation promoting factors and is linked to neuronal morphology regulation and AMPA receptor (AMPAR) endocytosis. Via interaction with the Arp2/3 complex involved in regulation of synaptic plasicity of excitatory synapses and required for spine shrinkage during long-term depression (LTD). Involved in regulation of astrocyte morphology, antagonistic to Arp2/3 complex activator WASL/N-WASP function.</text>
</comment>
<dbReference type="GO" id="GO:0048471">
    <property type="term" value="C:perinuclear region of cytoplasm"/>
    <property type="evidence" value="ECO:0007669"/>
    <property type="project" value="UniProtKB-SubCell"/>
</dbReference>
<evidence type="ECO:0000256" key="13">
    <source>
        <dbReference type="ARBA" id="ARBA00023136"/>
    </source>
</evidence>
<dbReference type="GO" id="GO:0005543">
    <property type="term" value="F:phospholipid binding"/>
    <property type="evidence" value="ECO:0007669"/>
    <property type="project" value="TreeGrafter"/>
</dbReference>
<evidence type="ECO:0000256" key="11">
    <source>
        <dbReference type="ARBA" id="ARBA00022837"/>
    </source>
</evidence>
<dbReference type="GO" id="GO:0005080">
    <property type="term" value="F:protein kinase C binding"/>
    <property type="evidence" value="ECO:0007669"/>
    <property type="project" value="TreeGrafter"/>
</dbReference>
<keyword evidence="28" id="KW-1185">Reference proteome</keyword>